<keyword evidence="1" id="KW-0862">Zinc</keyword>
<organism evidence="3 4">
    <name type="scientific">Steinernema carpocapsae</name>
    <name type="common">Entomopathogenic nematode</name>
    <dbReference type="NCBI Taxonomy" id="34508"/>
    <lineage>
        <taxon>Eukaryota</taxon>
        <taxon>Metazoa</taxon>
        <taxon>Ecdysozoa</taxon>
        <taxon>Nematoda</taxon>
        <taxon>Chromadorea</taxon>
        <taxon>Rhabditida</taxon>
        <taxon>Tylenchina</taxon>
        <taxon>Panagrolaimomorpha</taxon>
        <taxon>Strongyloidoidea</taxon>
        <taxon>Steinernematidae</taxon>
        <taxon>Steinernema</taxon>
    </lineage>
</organism>
<reference evidence="3 4" key="2">
    <citation type="journal article" date="2019" name="G3 (Bethesda)">
        <title>Hybrid Assembly of the Genome of the Entomopathogenic Nematode Steinernema carpocapsae Identifies the X-Chromosome.</title>
        <authorList>
            <person name="Serra L."/>
            <person name="Macchietto M."/>
            <person name="Macias-Munoz A."/>
            <person name="McGill C.J."/>
            <person name="Rodriguez I.M."/>
            <person name="Rodriguez B."/>
            <person name="Murad R."/>
            <person name="Mortazavi A."/>
        </authorList>
    </citation>
    <scope>NUCLEOTIDE SEQUENCE [LARGE SCALE GENOMIC DNA]</scope>
    <source>
        <strain evidence="3 4">ALL</strain>
    </source>
</reference>
<dbReference type="GO" id="GO:0003924">
    <property type="term" value="F:GTPase activity"/>
    <property type="evidence" value="ECO:0007669"/>
    <property type="project" value="InterPro"/>
</dbReference>
<dbReference type="GO" id="GO:0005525">
    <property type="term" value="F:GTP binding"/>
    <property type="evidence" value="ECO:0007669"/>
    <property type="project" value="InterPro"/>
</dbReference>
<proteinExistence type="predicted"/>
<feature type="region of interest" description="Disordered" evidence="2">
    <location>
        <begin position="122"/>
        <end position="188"/>
    </location>
</feature>
<feature type="compositionally biased region" description="Basic and acidic residues" evidence="2">
    <location>
        <begin position="149"/>
        <end position="158"/>
    </location>
</feature>
<dbReference type="GO" id="GO:0008270">
    <property type="term" value="F:zinc ion binding"/>
    <property type="evidence" value="ECO:0007669"/>
    <property type="project" value="UniProtKB-KW"/>
</dbReference>
<dbReference type="Gene3D" id="3.40.50.300">
    <property type="entry name" value="P-loop containing nucleotide triphosphate hydrolases"/>
    <property type="match status" value="1"/>
</dbReference>
<keyword evidence="1" id="KW-0863">Zinc-finger</keyword>
<dbReference type="PRINTS" id="PR00449">
    <property type="entry name" value="RASTRNSFRMNG"/>
</dbReference>
<dbReference type="Pfam" id="PF00071">
    <property type="entry name" value="Ras"/>
    <property type="match status" value="1"/>
</dbReference>
<dbReference type="SUPFAM" id="SSF52540">
    <property type="entry name" value="P-loop containing nucleoside triphosphate hydrolases"/>
    <property type="match status" value="1"/>
</dbReference>
<keyword evidence="1" id="KW-0479">Metal-binding</keyword>
<reference evidence="3 4" key="1">
    <citation type="journal article" date="2015" name="Genome Biol.">
        <title>Comparative genomics of Steinernema reveals deeply conserved gene regulatory networks.</title>
        <authorList>
            <person name="Dillman A.R."/>
            <person name="Macchietto M."/>
            <person name="Porter C.F."/>
            <person name="Rogers A."/>
            <person name="Williams B."/>
            <person name="Antoshechkin I."/>
            <person name="Lee M.M."/>
            <person name="Goodwin Z."/>
            <person name="Lu X."/>
            <person name="Lewis E.E."/>
            <person name="Goodrich-Blair H."/>
            <person name="Stock S.P."/>
            <person name="Adams B.J."/>
            <person name="Sternberg P.W."/>
            <person name="Mortazavi A."/>
        </authorList>
    </citation>
    <scope>NUCLEOTIDE SEQUENCE [LARGE SCALE GENOMIC DNA]</scope>
    <source>
        <strain evidence="3 4">ALL</strain>
    </source>
</reference>
<dbReference type="InterPro" id="IPR027417">
    <property type="entry name" value="P-loop_NTPase"/>
</dbReference>
<dbReference type="PROSITE" id="PS51419">
    <property type="entry name" value="RAB"/>
    <property type="match status" value="1"/>
</dbReference>
<dbReference type="InterPro" id="IPR001806">
    <property type="entry name" value="Small_GTPase"/>
</dbReference>
<feature type="compositionally biased region" description="Polar residues" evidence="2">
    <location>
        <begin position="131"/>
        <end position="147"/>
    </location>
</feature>
<dbReference type="GO" id="GO:0005096">
    <property type="term" value="F:GTPase activator activity"/>
    <property type="evidence" value="ECO:0007669"/>
    <property type="project" value="TreeGrafter"/>
</dbReference>
<dbReference type="PANTHER" id="PTHR45819">
    <property type="entry name" value="CENTAURIN-GAMMA-1A"/>
    <property type="match status" value="1"/>
</dbReference>
<sequence>MPRRRGLYSLSKSTTHDVLPSGSYGSYGSGREQNNNTMVDLNAAFCCDDVPNVTPVRRVKPATSDWEMSRYGSCYSTYETDDDNNNRENTKNVSFSISKKLPKVVRKSSMSSVLRDLFRTPKKNKEERVSRMSQSFCAPPSRASSYDPSRVKIRERGQEPGTPYGTPRRFVPEERYTKRRDRDRERSRSRRLLMDSFVNSQEWTLSRNVIEIRVGVLGSVDSGKTGLVHRYLTGAYTPDESPEGGRFKKEFHVDGQSHLLLIRDEGLNPPEQQFANWVDALILVFAIENRRSFEQAIYLYNEMTKYRPCTEIPMVLVGTQDMISNTKPRQVDESEGRRMAAHLSRTCGYYETTATYGLNVERVFKEAASSATCACTGDLGAFWPSSSPNWRLVQDVRVAWRPELVESLSLFAPDLKASCLRLYLCKR</sequence>
<feature type="compositionally biased region" description="Basic and acidic residues" evidence="2">
    <location>
        <begin position="170"/>
        <end position="186"/>
    </location>
</feature>
<dbReference type="FunFam" id="3.40.50.300:FF:000178">
    <property type="entry name" value="Arf-GAP with GTPase, ANK repeat and PH domain-containing protein 1"/>
    <property type="match status" value="1"/>
</dbReference>
<dbReference type="InterPro" id="IPR051282">
    <property type="entry name" value="Arf-GAP_GTPase_ANK_PH"/>
</dbReference>
<dbReference type="AlphaFoldDB" id="A0A4U5N2S7"/>
<dbReference type="PROSITE" id="PS51421">
    <property type="entry name" value="RAS"/>
    <property type="match status" value="1"/>
</dbReference>
<accession>A0A4U5N2S7</accession>
<dbReference type="OrthoDB" id="6136903at2759"/>
<comment type="caution">
    <text evidence="3">The sequence shown here is derived from an EMBL/GenBank/DDBJ whole genome shotgun (WGS) entry which is preliminary data.</text>
</comment>
<dbReference type="Proteomes" id="UP000298663">
    <property type="component" value="Unassembled WGS sequence"/>
</dbReference>
<evidence type="ECO:0000256" key="2">
    <source>
        <dbReference type="SAM" id="MobiDB-lite"/>
    </source>
</evidence>
<name>A0A4U5N2S7_STECR</name>
<dbReference type="EMBL" id="AZBU02000005">
    <property type="protein sequence ID" value="TKR76433.1"/>
    <property type="molecule type" value="Genomic_DNA"/>
</dbReference>
<protein>
    <submittedName>
        <fullName evidence="3">Uncharacterized protein</fullName>
    </submittedName>
</protein>
<keyword evidence="4" id="KW-1185">Reference proteome</keyword>
<evidence type="ECO:0000313" key="3">
    <source>
        <dbReference type="EMBL" id="TKR76433.1"/>
    </source>
</evidence>
<gene>
    <name evidence="3" type="ORF">L596_017571</name>
</gene>
<dbReference type="SMART" id="SM00175">
    <property type="entry name" value="RAB"/>
    <property type="match status" value="1"/>
</dbReference>
<dbReference type="SMART" id="SM00173">
    <property type="entry name" value="RAS"/>
    <property type="match status" value="1"/>
</dbReference>
<evidence type="ECO:0000313" key="4">
    <source>
        <dbReference type="Proteomes" id="UP000298663"/>
    </source>
</evidence>
<dbReference type="PANTHER" id="PTHR45819:SF5">
    <property type="entry name" value="CENTAURIN-GAMMA-1A"/>
    <property type="match status" value="1"/>
</dbReference>
<dbReference type="SMART" id="SM00174">
    <property type="entry name" value="RHO"/>
    <property type="match status" value="1"/>
</dbReference>
<evidence type="ECO:0000256" key="1">
    <source>
        <dbReference type="ARBA" id="ARBA00022771"/>
    </source>
</evidence>